<protein>
    <recommendedName>
        <fullName evidence="2">Heavy metal binding domain-containing protein</fullName>
    </recommendedName>
</protein>
<dbReference type="OrthoDB" id="1521937at2"/>
<dbReference type="AlphaFoldDB" id="A0A4S8HZV7"/>
<comment type="caution">
    <text evidence="3">The sequence shown here is derived from an EMBL/GenBank/DDBJ whole genome shotgun (WGS) entry which is preliminary data.</text>
</comment>
<evidence type="ECO:0000313" key="3">
    <source>
        <dbReference type="EMBL" id="THU41230.1"/>
    </source>
</evidence>
<gene>
    <name evidence="3" type="ORF">FAM09_03710</name>
</gene>
<keyword evidence="1" id="KW-0732">Signal</keyword>
<organism evidence="3 4">
    <name type="scientific">Niastella caeni</name>
    <dbReference type="NCBI Taxonomy" id="2569763"/>
    <lineage>
        <taxon>Bacteria</taxon>
        <taxon>Pseudomonadati</taxon>
        <taxon>Bacteroidota</taxon>
        <taxon>Chitinophagia</taxon>
        <taxon>Chitinophagales</taxon>
        <taxon>Chitinophagaceae</taxon>
        <taxon>Niastella</taxon>
    </lineage>
</organism>
<reference evidence="3 4" key="1">
    <citation type="submission" date="2019-04" db="EMBL/GenBank/DDBJ databases">
        <title>Niastella caeni sp. nov., isolated from activated sludge.</title>
        <authorList>
            <person name="Sheng M."/>
        </authorList>
    </citation>
    <scope>NUCLEOTIDE SEQUENCE [LARGE SCALE GENOMIC DNA]</scope>
    <source>
        <strain evidence="3 4">HX-2-15</strain>
    </source>
</reference>
<dbReference type="EMBL" id="STFF01000001">
    <property type="protein sequence ID" value="THU41230.1"/>
    <property type="molecule type" value="Genomic_DNA"/>
</dbReference>
<feature type="signal peptide" evidence="1">
    <location>
        <begin position="1"/>
        <end position="20"/>
    </location>
</feature>
<dbReference type="GO" id="GO:0046872">
    <property type="term" value="F:metal ion binding"/>
    <property type="evidence" value="ECO:0007669"/>
    <property type="project" value="InterPro"/>
</dbReference>
<keyword evidence="4" id="KW-1185">Reference proteome</keyword>
<feature type="chain" id="PRO_5020711790" description="Heavy metal binding domain-containing protein" evidence="1">
    <location>
        <begin position="21"/>
        <end position="144"/>
    </location>
</feature>
<dbReference type="Pfam" id="PF19335">
    <property type="entry name" value="HMBD"/>
    <property type="match status" value="3"/>
</dbReference>
<dbReference type="InterPro" id="IPR045800">
    <property type="entry name" value="HMBD"/>
</dbReference>
<feature type="domain" description="Heavy metal binding" evidence="2">
    <location>
        <begin position="75"/>
        <end position="98"/>
    </location>
</feature>
<feature type="domain" description="Heavy metal binding" evidence="2">
    <location>
        <begin position="35"/>
        <end position="59"/>
    </location>
</feature>
<evidence type="ECO:0000259" key="2">
    <source>
        <dbReference type="Pfam" id="PF19335"/>
    </source>
</evidence>
<evidence type="ECO:0000313" key="4">
    <source>
        <dbReference type="Proteomes" id="UP000306918"/>
    </source>
</evidence>
<feature type="domain" description="Heavy metal binding" evidence="2">
    <location>
        <begin position="113"/>
        <end position="140"/>
    </location>
</feature>
<name>A0A4S8HZV7_9BACT</name>
<dbReference type="Proteomes" id="UP000306918">
    <property type="component" value="Unassembled WGS sequence"/>
</dbReference>
<dbReference type="RefSeq" id="WP_136575720.1">
    <property type="nucleotide sequence ID" value="NZ_STFF01000001.1"/>
</dbReference>
<evidence type="ECO:0000256" key="1">
    <source>
        <dbReference type="SAM" id="SignalP"/>
    </source>
</evidence>
<proteinExistence type="predicted"/>
<sequence>MKNIIILTMALLFASPVVFAQTKAGKTDTTKHATFYTCEKHPDFISDKPGKCPKCGMELNLSTKEQMKAGITKNYACPVHLDVQKHDPGKCPKCGRKLNLSPKEQMKAEVAKVYTCPMHPQVALDKDGKCPKCGNALVEKKQNK</sequence>
<accession>A0A4S8HZV7</accession>